<gene>
    <name evidence="4" type="ORF">GUITHDRAFT_144473</name>
</gene>
<keyword evidence="3" id="KW-0732">Signal</keyword>
<accession>L1IQM2</accession>
<dbReference type="GeneID" id="17294902"/>
<evidence type="ECO:0000256" key="3">
    <source>
        <dbReference type="SAM" id="SignalP"/>
    </source>
</evidence>
<dbReference type="STRING" id="905079.L1IQM2"/>
<proteinExistence type="predicted"/>
<reference evidence="5" key="3">
    <citation type="submission" date="2016-03" db="UniProtKB">
        <authorList>
            <consortium name="EnsemblProtists"/>
        </authorList>
    </citation>
    <scope>IDENTIFICATION</scope>
</reference>
<feature type="coiled-coil region" evidence="1">
    <location>
        <begin position="474"/>
        <end position="508"/>
    </location>
</feature>
<dbReference type="KEGG" id="gtt:GUITHDRAFT_144473"/>
<evidence type="ECO:0000313" key="6">
    <source>
        <dbReference type="Proteomes" id="UP000011087"/>
    </source>
</evidence>
<evidence type="ECO:0008006" key="7">
    <source>
        <dbReference type="Google" id="ProtNLM"/>
    </source>
</evidence>
<feature type="compositionally biased region" description="Basic and acidic residues" evidence="2">
    <location>
        <begin position="234"/>
        <end position="247"/>
    </location>
</feature>
<evidence type="ECO:0000256" key="1">
    <source>
        <dbReference type="SAM" id="Coils"/>
    </source>
</evidence>
<keyword evidence="1" id="KW-0175">Coiled coil</keyword>
<keyword evidence="6" id="KW-1185">Reference proteome</keyword>
<feature type="region of interest" description="Disordered" evidence="2">
    <location>
        <begin position="234"/>
        <end position="253"/>
    </location>
</feature>
<protein>
    <recommendedName>
        <fullName evidence="7">DUF4201 domain-containing protein</fullName>
    </recommendedName>
</protein>
<feature type="chain" id="PRO_5008770363" description="DUF4201 domain-containing protein" evidence="3">
    <location>
        <begin position="23"/>
        <end position="663"/>
    </location>
</feature>
<feature type="signal peptide" evidence="3">
    <location>
        <begin position="1"/>
        <end position="22"/>
    </location>
</feature>
<dbReference type="PaxDb" id="55529-EKX38179"/>
<feature type="coiled-coil region" evidence="1">
    <location>
        <begin position="384"/>
        <end position="447"/>
    </location>
</feature>
<name>L1IQM2_GUITC</name>
<feature type="coiled-coil region" evidence="1">
    <location>
        <begin position="125"/>
        <end position="166"/>
    </location>
</feature>
<reference evidence="4 6" key="1">
    <citation type="journal article" date="2012" name="Nature">
        <title>Algal genomes reveal evolutionary mosaicism and the fate of nucleomorphs.</title>
        <authorList>
            <consortium name="DOE Joint Genome Institute"/>
            <person name="Curtis B.A."/>
            <person name="Tanifuji G."/>
            <person name="Burki F."/>
            <person name="Gruber A."/>
            <person name="Irimia M."/>
            <person name="Maruyama S."/>
            <person name="Arias M.C."/>
            <person name="Ball S.G."/>
            <person name="Gile G.H."/>
            <person name="Hirakawa Y."/>
            <person name="Hopkins J.F."/>
            <person name="Kuo A."/>
            <person name="Rensing S.A."/>
            <person name="Schmutz J."/>
            <person name="Symeonidi A."/>
            <person name="Elias M."/>
            <person name="Eveleigh R.J."/>
            <person name="Herman E.K."/>
            <person name="Klute M.J."/>
            <person name="Nakayama T."/>
            <person name="Obornik M."/>
            <person name="Reyes-Prieto A."/>
            <person name="Armbrust E.V."/>
            <person name="Aves S.J."/>
            <person name="Beiko R.G."/>
            <person name="Coutinho P."/>
            <person name="Dacks J.B."/>
            <person name="Durnford D.G."/>
            <person name="Fast N.M."/>
            <person name="Green B.R."/>
            <person name="Grisdale C.J."/>
            <person name="Hempel F."/>
            <person name="Henrissat B."/>
            <person name="Hoppner M.P."/>
            <person name="Ishida K."/>
            <person name="Kim E."/>
            <person name="Koreny L."/>
            <person name="Kroth P.G."/>
            <person name="Liu Y."/>
            <person name="Malik S.B."/>
            <person name="Maier U.G."/>
            <person name="McRose D."/>
            <person name="Mock T."/>
            <person name="Neilson J.A."/>
            <person name="Onodera N.T."/>
            <person name="Poole A.M."/>
            <person name="Pritham E.J."/>
            <person name="Richards T.A."/>
            <person name="Rocap G."/>
            <person name="Roy S.W."/>
            <person name="Sarai C."/>
            <person name="Schaack S."/>
            <person name="Shirato S."/>
            <person name="Slamovits C.H."/>
            <person name="Spencer D.F."/>
            <person name="Suzuki S."/>
            <person name="Worden A.Z."/>
            <person name="Zauner S."/>
            <person name="Barry K."/>
            <person name="Bell C."/>
            <person name="Bharti A.K."/>
            <person name="Crow J.A."/>
            <person name="Grimwood J."/>
            <person name="Kramer R."/>
            <person name="Lindquist E."/>
            <person name="Lucas S."/>
            <person name="Salamov A."/>
            <person name="McFadden G.I."/>
            <person name="Lane C.E."/>
            <person name="Keeling P.J."/>
            <person name="Gray M.W."/>
            <person name="Grigoriev I.V."/>
            <person name="Archibald J.M."/>
        </authorList>
    </citation>
    <scope>NUCLEOTIDE SEQUENCE</scope>
    <source>
        <strain evidence="4 6">CCMP2712</strain>
    </source>
</reference>
<dbReference type="Proteomes" id="UP000011087">
    <property type="component" value="Unassembled WGS sequence"/>
</dbReference>
<reference evidence="6" key="2">
    <citation type="submission" date="2012-11" db="EMBL/GenBank/DDBJ databases">
        <authorList>
            <person name="Kuo A."/>
            <person name="Curtis B.A."/>
            <person name="Tanifuji G."/>
            <person name="Burki F."/>
            <person name="Gruber A."/>
            <person name="Irimia M."/>
            <person name="Maruyama S."/>
            <person name="Arias M.C."/>
            <person name="Ball S.G."/>
            <person name="Gile G.H."/>
            <person name="Hirakawa Y."/>
            <person name="Hopkins J.F."/>
            <person name="Rensing S.A."/>
            <person name="Schmutz J."/>
            <person name="Symeonidi A."/>
            <person name="Elias M."/>
            <person name="Eveleigh R.J."/>
            <person name="Herman E.K."/>
            <person name="Klute M.J."/>
            <person name="Nakayama T."/>
            <person name="Obornik M."/>
            <person name="Reyes-Prieto A."/>
            <person name="Armbrust E.V."/>
            <person name="Aves S.J."/>
            <person name="Beiko R.G."/>
            <person name="Coutinho P."/>
            <person name="Dacks J.B."/>
            <person name="Durnford D.G."/>
            <person name="Fast N.M."/>
            <person name="Green B.R."/>
            <person name="Grisdale C."/>
            <person name="Hempe F."/>
            <person name="Henrissat B."/>
            <person name="Hoppner M.P."/>
            <person name="Ishida K.-I."/>
            <person name="Kim E."/>
            <person name="Koreny L."/>
            <person name="Kroth P.G."/>
            <person name="Liu Y."/>
            <person name="Malik S.-B."/>
            <person name="Maier U.G."/>
            <person name="McRose D."/>
            <person name="Mock T."/>
            <person name="Neilson J.A."/>
            <person name="Onodera N.T."/>
            <person name="Poole A.M."/>
            <person name="Pritham E.J."/>
            <person name="Richards T.A."/>
            <person name="Rocap G."/>
            <person name="Roy S.W."/>
            <person name="Sarai C."/>
            <person name="Schaack S."/>
            <person name="Shirato S."/>
            <person name="Slamovits C.H."/>
            <person name="Spencer D.F."/>
            <person name="Suzuki S."/>
            <person name="Worden A.Z."/>
            <person name="Zauner S."/>
            <person name="Barry K."/>
            <person name="Bell C."/>
            <person name="Bharti A.K."/>
            <person name="Crow J.A."/>
            <person name="Grimwood J."/>
            <person name="Kramer R."/>
            <person name="Lindquist E."/>
            <person name="Lucas S."/>
            <person name="Salamov A."/>
            <person name="McFadden G.I."/>
            <person name="Lane C.E."/>
            <person name="Keeling P.J."/>
            <person name="Gray M.W."/>
            <person name="Grigoriev I.V."/>
            <person name="Archibald J.M."/>
        </authorList>
    </citation>
    <scope>NUCLEOTIDE SEQUENCE</scope>
    <source>
        <strain evidence="6">CCMP2712</strain>
    </source>
</reference>
<dbReference type="OMA" id="LWRTIPI"/>
<feature type="coiled-coil region" evidence="1">
    <location>
        <begin position="535"/>
        <end position="569"/>
    </location>
</feature>
<organism evidence="4">
    <name type="scientific">Guillardia theta (strain CCMP2712)</name>
    <name type="common">Cryptophyte</name>
    <dbReference type="NCBI Taxonomy" id="905079"/>
    <lineage>
        <taxon>Eukaryota</taxon>
        <taxon>Cryptophyceae</taxon>
        <taxon>Pyrenomonadales</taxon>
        <taxon>Geminigeraceae</taxon>
        <taxon>Guillardia</taxon>
    </lineage>
</organism>
<dbReference type="EMBL" id="JH993051">
    <property type="protein sequence ID" value="EKX38179.1"/>
    <property type="molecule type" value="Genomic_DNA"/>
</dbReference>
<dbReference type="EnsemblProtists" id="EKX38179">
    <property type="protein sequence ID" value="EKX38179"/>
    <property type="gene ID" value="GUITHDRAFT_144473"/>
</dbReference>
<evidence type="ECO:0000256" key="2">
    <source>
        <dbReference type="SAM" id="MobiDB-lite"/>
    </source>
</evidence>
<evidence type="ECO:0000313" key="4">
    <source>
        <dbReference type="EMBL" id="EKX38179.1"/>
    </source>
</evidence>
<dbReference type="RefSeq" id="XP_005825159.1">
    <property type="nucleotide sequence ID" value="XM_005825102.1"/>
</dbReference>
<feature type="region of interest" description="Disordered" evidence="2">
    <location>
        <begin position="201"/>
        <end position="226"/>
    </location>
</feature>
<dbReference type="AlphaFoldDB" id="L1IQM2"/>
<sequence length="663" mass="76375">MAGSAVAAILTAALILVCVSLAFIKSDSLLQKVDQLSLTDPIDDALATGREFTVPGGLNDAVPRSKSGIQSAEAKLARFQSLYDDEKMSEAELAGRLSRAIDEHEKCRRHWPHLESLEAAQEIRVHDARNNLEVANRAMERARKELQDAEGLVLAARQEHQTYETQRTEFQEFKTQYDAETSSMKSKARYVQLYQMQESKEAKSYSEQVRRARDLTRQEELLQDSKNDILSKEHEEMQALQSKEHPPPLHKPTVEISHLKPKLLKRKTPLLSKIRAGIVVPADVSDRSEDEQREGRMKKLSALKLVRKLREKQSELSKKEIDAFANLPHNEKKIVKLDKKIASLRRQQGLDHSRIVVAKENLRSAEEHNYGSKKIKLLKEKLVLARVDDKIKNMKLRKDEKAKESLVKHERDGPKYSRQLTEVQSKLKELEAEHPDILKELDQARETELVELSSEHQAQPKKNALPEYIRRESKKELRKKIEANRKRLQSIRDELLAVQTKLRAQQQEVGVHEQKLRDRHHEVKHSTTLLMNGNSQELQELTNVYEDKLRALHEERKKADGLLAKAERMLNVARLDSLHASRTKAAALEELSYATAKLRRYQDLRSHSQRCQMDAWSEIRELTHRARSNKLLEVERVEGKDLSKIEVLRQVVDDAKTQELAQI</sequence>
<evidence type="ECO:0000313" key="5">
    <source>
        <dbReference type="EnsemblProtists" id="EKX38179"/>
    </source>
</evidence>
<dbReference type="HOGENOM" id="CLU_414179_0_0_1"/>